<protein>
    <submittedName>
        <fullName evidence="3">Phosphoglycerate mutase</fullName>
    </submittedName>
</protein>
<dbReference type="GO" id="GO:0004331">
    <property type="term" value="F:fructose-2,6-bisphosphate 2-phosphatase activity"/>
    <property type="evidence" value="ECO:0007669"/>
    <property type="project" value="TreeGrafter"/>
</dbReference>
<accession>A0AAJ0BC76</accession>
<dbReference type="InterPro" id="IPR001345">
    <property type="entry name" value="PG/BPGM_mutase_AS"/>
</dbReference>
<evidence type="ECO:0000313" key="4">
    <source>
        <dbReference type="Proteomes" id="UP001239445"/>
    </source>
</evidence>
<dbReference type="AlphaFoldDB" id="A0AAJ0BC76"/>
<dbReference type="PANTHER" id="PTHR46517">
    <property type="entry name" value="FRUCTOSE-2,6-BISPHOSPHATASE TIGAR"/>
    <property type="match status" value="1"/>
</dbReference>
<dbReference type="InterPro" id="IPR029033">
    <property type="entry name" value="His_PPase_superfam"/>
</dbReference>
<gene>
    <name evidence="3" type="ORF">QBC47DRAFT_217058</name>
</gene>
<dbReference type="GO" id="GO:0005829">
    <property type="term" value="C:cytosol"/>
    <property type="evidence" value="ECO:0007669"/>
    <property type="project" value="TreeGrafter"/>
</dbReference>
<dbReference type="PROSITE" id="PS00175">
    <property type="entry name" value="PG_MUTASE"/>
    <property type="match status" value="1"/>
</dbReference>
<dbReference type="Proteomes" id="UP001239445">
    <property type="component" value="Unassembled WGS sequence"/>
</dbReference>
<dbReference type="PANTHER" id="PTHR46517:SF1">
    <property type="entry name" value="FRUCTOSE-2,6-BISPHOSPHATASE TIGAR"/>
    <property type="match status" value="1"/>
</dbReference>
<reference evidence="3" key="1">
    <citation type="submission" date="2023-06" db="EMBL/GenBank/DDBJ databases">
        <title>Genome-scale phylogeny and comparative genomics of the fungal order Sordariales.</title>
        <authorList>
            <consortium name="Lawrence Berkeley National Laboratory"/>
            <person name="Hensen N."/>
            <person name="Bonometti L."/>
            <person name="Westerberg I."/>
            <person name="Brannstrom I.O."/>
            <person name="Guillou S."/>
            <person name="Cros-Aarteil S."/>
            <person name="Calhoun S."/>
            <person name="Haridas S."/>
            <person name="Kuo A."/>
            <person name="Mondo S."/>
            <person name="Pangilinan J."/>
            <person name="Riley R."/>
            <person name="Labutti K."/>
            <person name="Andreopoulos B."/>
            <person name="Lipzen A."/>
            <person name="Chen C."/>
            <person name="Yanf M."/>
            <person name="Daum C."/>
            <person name="Ng V."/>
            <person name="Clum A."/>
            <person name="Steindorff A."/>
            <person name="Ohm R."/>
            <person name="Martin F."/>
            <person name="Silar P."/>
            <person name="Natvig D."/>
            <person name="Lalanne C."/>
            <person name="Gautier V."/>
            <person name="Ament-Velasquez S.L."/>
            <person name="Kruys A."/>
            <person name="Hutchinson M.I."/>
            <person name="Powell A.J."/>
            <person name="Barry K."/>
            <person name="Miller A.N."/>
            <person name="Grigoriev I.V."/>
            <person name="Debuchy R."/>
            <person name="Gladieux P."/>
            <person name="Thoren M.H."/>
            <person name="Johannesson H."/>
        </authorList>
    </citation>
    <scope>NUCLEOTIDE SEQUENCE</scope>
    <source>
        <strain evidence="3">PSN4</strain>
    </source>
</reference>
<dbReference type="SUPFAM" id="SSF53254">
    <property type="entry name" value="Phosphoglycerate mutase-like"/>
    <property type="match status" value="1"/>
</dbReference>
<keyword evidence="1" id="KW-0378">Hydrolase</keyword>
<name>A0AAJ0BC76_9PEZI</name>
<dbReference type="Gene3D" id="3.40.50.1240">
    <property type="entry name" value="Phosphoglycerate mutase-like"/>
    <property type="match status" value="1"/>
</dbReference>
<sequence>MRVLLVRHGETVDNVSGLYAGVRDSPLTAHGVLQARRLGAYLAARSPVIGPVTHVFSSDLQRAANTAQAVLEAQASRESSAAIPGRAPVRLVKLPELRERDFGSAEGKRFGTPHADAETHEKMRLRADRFVRAHLGPLLQNSVASDGLVVVVSHGILLNSLLKVLLTRFAPSELARLAPGPGSGRSDYLASWGNTGYLEMVVRQPFPSGAAAGPESRDRRERVSLAVVQVNALHHLEGLKKTRGGIGSARFDSRQRTMDSFLAPRKRKAEET</sequence>
<organism evidence="3 4">
    <name type="scientific">Echria macrotheca</name>
    <dbReference type="NCBI Taxonomy" id="438768"/>
    <lineage>
        <taxon>Eukaryota</taxon>
        <taxon>Fungi</taxon>
        <taxon>Dikarya</taxon>
        <taxon>Ascomycota</taxon>
        <taxon>Pezizomycotina</taxon>
        <taxon>Sordariomycetes</taxon>
        <taxon>Sordariomycetidae</taxon>
        <taxon>Sordariales</taxon>
        <taxon>Schizotheciaceae</taxon>
        <taxon>Echria</taxon>
    </lineage>
</organism>
<dbReference type="GO" id="GO:0045820">
    <property type="term" value="P:negative regulation of glycolytic process"/>
    <property type="evidence" value="ECO:0007669"/>
    <property type="project" value="TreeGrafter"/>
</dbReference>
<dbReference type="InterPro" id="IPR013078">
    <property type="entry name" value="His_Pase_superF_clade-1"/>
</dbReference>
<feature type="binding site" evidence="2">
    <location>
        <begin position="7"/>
        <end position="14"/>
    </location>
    <ligand>
        <name>substrate</name>
    </ligand>
</feature>
<dbReference type="InterPro" id="IPR051695">
    <property type="entry name" value="Phosphoglycerate_Mutase"/>
</dbReference>
<keyword evidence="4" id="KW-1185">Reference proteome</keyword>
<evidence type="ECO:0000313" key="3">
    <source>
        <dbReference type="EMBL" id="KAK1754383.1"/>
    </source>
</evidence>
<dbReference type="EMBL" id="MU839835">
    <property type="protein sequence ID" value="KAK1754383.1"/>
    <property type="molecule type" value="Genomic_DNA"/>
</dbReference>
<dbReference type="SMART" id="SM00855">
    <property type="entry name" value="PGAM"/>
    <property type="match status" value="1"/>
</dbReference>
<feature type="binding site" evidence="2">
    <location>
        <position position="62"/>
    </location>
    <ligand>
        <name>substrate</name>
    </ligand>
</feature>
<dbReference type="CDD" id="cd07067">
    <property type="entry name" value="HP_PGM_like"/>
    <property type="match status" value="1"/>
</dbReference>
<comment type="caution">
    <text evidence="3">The sequence shown here is derived from an EMBL/GenBank/DDBJ whole genome shotgun (WGS) entry which is preliminary data.</text>
</comment>
<dbReference type="Pfam" id="PF00300">
    <property type="entry name" value="His_Phos_1"/>
    <property type="match status" value="1"/>
</dbReference>
<dbReference type="GO" id="GO:0043456">
    <property type="term" value="P:regulation of pentose-phosphate shunt"/>
    <property type="evidence" value="ECO:0007669"/>
    <property type="project" value="TreeGrafter"/>
</dbReference>
<proteinExistence type="predicted"/>
<evidence type="ECO:0000256" key="1">
    <source>
        <dbReference type="ARBA" id="ARBA00022801"/>
    </source>
</evidence>
<evidence type="ECO:0000256" key="2">
    <source>
        <dbReference type="PIRSR" id="PIRSR613078-2"/>
    </source>
</evidence>